<gene>
    <name evidence="5" type="ORF">MKW98_020887</name>
</gene>
<keyword evidence="3" id="KW-0732">Signal</keyword>
<evidence type="ECO:0000313" key="5">
    <source>
        <dbReference type="EMBL" id="KAI3955254.1"/>
    </source>
</evidence>
<feature type="signal peptide" evidence="3">
    <location>
        <begin position="1"/>
        <end position="29"/>
    </location>
</feature>
<evidence type="ECO:0000313" key="6">
    <source>
        <dbReference type="Proteomes" id="UP001202328"/>
    </source>
</evidence>
<dbReference type="EMBL" id="JAJJMB010001778">
    <property type="protein sequence ID" value="KAI3955254.1"/>
    <property type="molecule type" value="Genomic_DNA"/>
</dbReference>
<dbReference type="Pfam" id="PF08263">
    <property type="entry name" value="LRRNT_2"/>
    <property type="match status" value="1"/>
</dbReference>
<feature type="chain" id="PRO_5042072352" description="Leucine-rich repeat-containing N-terminal plant-type domain-containing protein" evidence="3">
    <location>
        <begin position="30"/>
        <end position="70"/>
    </location>
</feature>
<keyword evidence="6" id="KW-1185">Reference proteome</keyword>
<protein>
    <recommendedName>
        <fullName evidence="4">Leucine-rich repeat-containing N-terminal plant-type domain-containing protein</fullName>
    </recommendedName>
</protein>
<dbReference type="AlphaFoldDB" id="A0AAD4TFU7"/>
<dbReference type="InterPro" id="IPR013210">
    <property type="entry name" value="LRR_N_plant-typ"/>
</dbReference>
<proteinExistence type="predicted"/>
<evidence type="ECO:0000259" key="4">
    <source>
        <dbReference type="Pfam" id="PF08263"/>
    </source>
</evidence>
<evidence type="ECO:0000256" key="3">
    <source>
        <dbReference type="SAM" id="SignalP"/>
    </source>
</evidence>
<name>A0AAD4TFU7_9MAGN</name>
<accession>A0AAD4TFU7</accession>
<evidence type="ECO:0000256" key="1">
    <source>
        <dbReference type="ARBA" id="ARBA00022614"/>
    </source>
</evidence>
<feature type="non-terminal residue" evidence="5">
    <location>
        <position position="70"/>
    </location>
</feature>
<comment type="caution">
    <text evidence="5">The sequence shown here is derived from an EMBL/GenBank/DDBJ whole genome shotgun (WGS) entry which is preliminary data.</text>
</comment>
<keyword evidence="1" id="KW-0433">Leucine-rich repeat</keyword>
<reference evidence="5" key="1">
    <citation type="submission" date="2022-04" db="EMBL/GenBank/DDBJ databases">
        <title>A functionally conserved STORR gene fusion in Papaver species that diverged 16.8 million years ago.</title>
        <authorList>
            <person name="Catania T."/>
        </authorList>
    </citation>
    <scope>NUCLEOTIDE SEQUENCE</scope>
    <source>
        <strain evidence="5">S-188037</strain>
    </source>
</reference>
<sequence>MLNKTRSNPKQTIFSLILFLPLLFLVVNSLKTQEYEGERSILLKLKKEFGIDSSVLESWISNKSHHCNWK</sequence>
<feature type="domain" description="Leucine-rich repeat-containing N-terminal plant-type" evidence="4">
    <location>
        <begin position="38"/>
        <end position="70"/>
    </location>
</feature>
<organism evidence="5 6">
    <name type="scientific">Papaver atlanticum</name>
    <dbReference type="NCBI Taxonomy" id="357466"/>
    <lineage>
        <taxon>Eukaryota</taxon>
        <taxon>Viridiplantae</taxon>
        <taxon>Streptophyta</taxon>
        <taxon>Embryophyta</taxon>
        <taxon>Tracheophyta</taxon>
        <taxon>Spermatophyta</taxon>
        <taxon>Magnoliopsida</taxon>
        <taxon>Ranunculales</taxon>
        <taxon>Papaveraceae</taxon>
        <taxon>Papaveroideae</taxon>
        <taxon>Papaver</taxon>
    </lineage>
</organism>
<dbReference type="Proteomes" id="UP001202328">
    <property type="component" value="Unassembled WGS sequence"/>
</dbReference>
<evidence type="ECO:0000256" key="2">
    <source>
        <dbReference type="ARBA" id="ARBA00022737"/>
    </source>
</evidence>
<keyword evidence="2" id="KW-0677">Repeat</keyword>